<name>A0A7V5LIR5_CALAY</name>
<dbReference type="AlphaFoldDB" id="A0A7V5LIR5"/>
<dbReference type="InterPro" id="IPR042095">
    <property type="entry name" value="SUMF_sf"/>
</dbReference>
<dbReference type="EMBL" id="DRTD01000212">
    <property type="protein sequence ID" value="HHE54716.1"/>
    <property type="molecule type" value="Genomic_DNA"/>
</dbReference>
<reference evidence="2" key="1">
    <citation type="journal article" date="2020" name="mSystems">
        <title>Genome- and Community-Level Interaction Insights into Carbon Utilization and Element Cycling Functions of Hydrothermarchaeota in Hydrothermal Sediment.</title>
        <authorList>
            <person name="Zhou Z."/>
            <person name="Liu Y."/>
            <person name="Xu W."/>
            <person name="Pan J."/>
            <person name="Luo Z.H."/>
            <person name="Li M."/>
        </authorList>
    </citation>
    <scope>NUCLEOTIDE SEQUENCE [LARGE SCALE GENOMIC DNA]</scope>
    <source>
        <strain evidence="2">HyVt-76</strain>
    </source>
</reference>
<dbReference type="SUPFAM" id="SSF56436">
    <property type="entry name" value="C-type lectin-like"/>
    <property type="match status" value="1"/>
</dbReference>
<protein>
    <submittedName>
        <fullName evidence="2">Formylglycine-generating enzyme family protein</fullName>
    </submittedName>
</protein>
<dbReference type="Proteomes" id="UP000886111">
    <property type="component" value="Unassembled WGS sequence"/>
</dbReference>
<proteinExistence type="predicted"/>
<dbReference type="Pfam" id="PF03781">
    <property type="entry name" value="FGE-sulfatase"/>
    <property type="match status" value="1"/>
</dbReference>
<dbReference type="InterPro" id="IPR005532">
    <property type="entry name" value="SUMF_dom"/>
</dbReference>
<feature type="domain" description="Sulfatase-modifying factor enzyme-like" evidence="1">
    <location>
        <begin position="37"/>
        <end position="290"/>
    </location>
</feature>
<dbReference type="PANTHER" id="PTHR23150:SF19">
    <property type="entry name" value="FORMYLGLYCINE-GENERATING ENZYME"/>
    <property type="match status" value="1"/>
</dbReference>
<dbReference type="InterPro" id="IPR051043">
    <property type="entry name" value="Sulfatase_Mod_Factor_Kinase"/>
</dbReference>
<organism evidence="2">
    <name type="scientific">Caldithrix abyssi</name>
    <dbReference type="NCBI Taxonomy" id="187145"/>
    <lineage>
        <taxon>Bacteria</taxon>
        <taxon>Pseudomonadati</taxon>
        <taxon>Calditrichota</taxon>
        <taxon>Calditrichia</taxon>
        <taxon>Calditrichales</taxon>
        <taxon>Calditrichaceae</taxon>
        <taxon>Caldithrix</taxon>
    </lineage>
</organism>
<dbReference type="Gene3D" id="3.90.1580.10">
    <property type="entry name" value="paralog of FGE (formylglycine-generating enzyme)"/>
    <property type="match status" value="1"/>
</dbReference>
<gene>
    <name evidence="2" type="ORF">ENL21_02960</name>
</gene>
<dbReference type="GO" id="GO:0120147">
    <property type="term" value="F:formylglycine-generating oxidase activity"/>
    <property type="evidence" value="ECO:0007669"/>
    <property type="project" value="TreeGrafter"/>
</dbReference>
<evidence type="ECO:0000313" key="2">
    <source>
        <dbReference type="EMBL" id="HHE54716.1"/>
    </source>
</evidence>
<accession>A0A7V5LIR5</accession>
<evidence type="ECO:0000259" key="1">
    <source>
        <dbReference type="Pfam" id="PF03781"/>
    </source>
</evidence>
<dbReference type="PANTHER" id="PTHR23150">
    <property type="entry name" value="SULFATASE MODIFYING FACTOR 1, 2"/>
    <property type="match status" value="1"/>
</dbReference>
<sequence>MKINVNFKVKGSIIMLPILLSFLTISGASAQKFPKMEGMVLIPGGTFSMGIDSSDIPELVEMGKKVPHMNTGHALWWFGDEMPRHQVKLDSFYMDVHEVTNREFKKFVEQTGYQAEGDWQKYATEDRLDHPVVNVTWNDAQAYARWAGKRLPTEEEWEYAAHGSTNFKWFPWGNEPDPSKAHYRHQGETFFDGLVRLIGLRKMNTRPVMSYPPNGYGLYDMIGNVREWTSSDYQPYPGGPAGDKRYEKKGQKVVRGGSWETPNPVFLRITSRHAKDPNSYSWNLGFRCVKDVHKNKERYEL</sequence>
<dbReference type="InterPro" id="IPR016187">
    <property type="entry name" value="CTDL_fold"/>
</dbReference>
<comment type="caution">
    <text evidence="2">The sequence shown here is derived from an EMBL/GenBank/DDBJ whole genome shotgun (WGS) entry which is preliminary data.</text>
</comment>